<organism evidence="3 4">
    <name type="scientific">Toxocara canis</name>
    <name type="common">Canine roundworm</name>
    <dbReference type="NCBI Taxonomy" id="6265"/>
    <lineage>
        <taxon>Eukaryota</taxon>
        <taxon>Metazoa</taxon>
        <taxon>Ecdysozoa</taxon>
        <taxon>Nematoda</taxon>
        <taxon>Chromadorea</taxon>
        <taxon>Rhabditida</taxon>
        <taxon>Spirurina</taxon>
        <taxon>Ascaridomorpha</taxon>
        <taxon>Ascaridoidea</taxon>
        <taxon>Toxocaridae</taxon>
        <taxon>Toxocara</taxon>
    </lineage>
</organism>
<dbReference type="EMBL" id="UYWY01020280">
    <property type="protein sequence ID" value="VDM41095.1"/>
    <property type="molecule type" value="Genomic_DNA"/>
</dbReference>
<reference evidence="2 3" key="2">
    <citation type="submission" date="2018-11" db="EMBL/GenBank/DDBJ databases">
        <authorList>
            <consortium name="Pathogen Informatics"/>
        </authorList>
    </citation>
    <scope>NUCLEOTIDE SEQUENCE [LARGE SCALE GENOMIC DNA]</scope>
</reference>
<feature type="compositionally biased region" description="Basic and acidic residues" evidence="1">
    <location>
        <begin position="45"/>
        <end position="63"/>
    </location>
</feature>
<evidence type="ECO:0000256" key="1">
    <source>
        <dbReference type="SAM" id="MobiDB-lite"/>
    </source>
</evidence>
<dbReference type="Proteomes" id="UP000050794">
    <property type="component" value="Unassembled WGS sequence"/>
</dbReference>
<dbReference type="AlphaFoldDB" id="A0A183UMQ4"/>
<evidence type="ECO:0000313" key="3">
    <source>
        <dbReference type="Proteomes" id="UP000050794"/>
    </source>
</evidence>
<accession>A0A183UMQ4</accession>
<protein>
    <submittedName>
        <fullName evidence="4">Transposase</fullName>
    </submittedName>
</protein>
<name>A0A183UMQ4_TOXCA</name>
<dbReference type="WBParaSite" id="TCNE_0000977401-mRNA-1">
    <property type="protein sequence ID" value="TCNE_0000977401-mRNA-1"/>
    <property type="gene ID" value="TCNE_0000977401"/>
</dbReference>
<evidence type="ECO:0000313" key="4">
    <source>
        <dbReference type="WBParaSite" id="TCNE_0000977401-mRNA-1"/>
    </source>
</evidence>
<evidence type="ECO:0000313" key="2">
    <source>
        <dbReference type="EMBL" id="VDM41095.1"/>
    </source>
</evidence>
<sequence length="90" mass="10225">MRLVQKANKREYRAVKSDAVRKAGSHISNARTRSHLAVMGHSQWQRREAPRVDGRSSERDRRLRGGGTTRAALSGHDARARTRTVMQTME</sequence>
<keyword evidence="3" id="KW-1185">Reference proteome</keyword>
<feature type="region of interest" description="Disordered" evidence="1">
    <location>
        <begin position="15"/>
        <end position="90"/>
    </location>
</feature>
<proteinExistence type="predicted"/>
<reference evidence="4" key="1">
    <citation type="submission" date="2016-06" db="UniProtKB">
        <authorList>
            <consortium name="WormBaseParasite"/>
        </authorList>
    </citation>
    <scope>IDENTIFICATION</scope>
</reference>
<gene>
    <name evidence="2" type="ORF">TCNE_LOCUS9774</name>
</gene>